<feature type="region of interest" description="Disordered" evidence="1">
    <location>
        <begin position="339"/>
        <end position="451"/>
    </location>
</feature>
<dbReference type="GO" id="GO:0003676">
    <property type="term" value="F:nucleic acid binding"/>
    <property type="evidence" value="ECO:0007669"/>
    <property type="project" value="InterPro"/>
</dbReference>
<evidence type="ECO:0000313" key="3">
    <source>
        <dbReference type="Proteomes" id="UP001328107"/>
    </source>
</evidence>
<reference evidence="3" key="1">
    <citation type="submission" date="2022-10" db="EMBL/GenBank/DDBJ databases">
        <title>Genome assembly of Pristionchus species.</title>
        <authorList>
            <person name="Yoshida K."/>
            <person name="Sommer R.J."/>
        </authorList>
    </citation>
    <scope>NUCLEOTIDE SEQUENCE [LARGE SCALE GENOMIC DNA]</scope>
    <source>
        <strain evidence="3">RS5460</strain>
    </source>
</reference>
<feature type="non-terminal residue" evidence="2">
    <location>
        <position position="1"/>
    </location>
</feature>
<feature type="compositionally biased region" description="Basic and acidic residues" evidence="1">
    <location>
        <begin position="341"/>
        <end position="350"/>
    </location>
</feature>
<feature type="compositionally biased region" description="Pro residues" evidence="1">
    <location>
        <begin position="179"/>
        <end position="207"/>
    </location>
</feature>
<feature type="compositionally biased region" description="Low complexity" evidence="1">
    <location>
        <begin position="94"/>
        <end position="132"/>
    </location>
</feature>
<accession>A0AAN4Z602</accession>
<dbReference type="InterPro" id="IPR035979">
    <property type="entry name" value="RBD_domain_sf"/>
</dbReference>
<comment type="caution">
    <text evidence="2">The sequence shown here is derived from an EMBL/GenBank/DDBJ whole genome shotgun (WGS) entry which is preliminary data.</text>
</comment>
<protein>
    <recommendedName>
        <fullName evidence="4">RRM domain-containing protein</fullName>
    </recommendedName>
</protein>
<feature type="region of interest" description="Disordered" evidence="1">
    <location>
        <begin position="178"/>
        <end position="210"/>
    </location>
</feature>
<feature type="compositionally biased region" description="Pro residues" evidence="1">
    <location>
        <begin position="39"/>
        <end position="53"/>
    </location>
</feature>
<proteinExistence type="predicted"/>
<evidence type="ECO:0008006" key="4">
    <source>
        <dbReference type="Google" id="ProtNLM"/>
    </source>
</evidence>
<keyword evidence="3" id="KW-1185">Reference proteome</keyword>
<feature type="region of interest" description="Disordered" evidence="1">
    <location>
        <begin position="1"/>
        <end position="140"/>
    </location>
</feature>
<evidence type="ECO:0000256" key="1">
    <source>
        <dbReference type="SAM" id="MobiDB-lite"/>
    </source>
</evidence>
<name>A0AAN4Z602_9BILA</name>
<sequence>QRFKISENEKGASRERGTMDESSSKKKDSFGKTGFPSRTPLPPSPLVHPPFAVPPRKNGSPSVSPALPPPQPHTVSPPESIIHHSSNHKLSPPVFTHSSTTVHPHSPSFTVPTPLSTPIPSTTPCSTPISPSKFPHTQSSTVASPILPTVLSHTPMPSSSTIPVLNTSSSPTPVALIPDPAPTLIPPAPTPPPNVSSSPPAPPPPTVSPSEMVVAPSVPPRFPGIKKKKSMVMERIIPQQSTALSLPSSSNEDIILNAVKVSMNLPRLFVHNVDKKHHELSILEDYFNKYDGLEAITISSSPHNPFRSGMLRYTTIHDAERVLNDGPVHTINGHDLFLTPREGRDEKEMMEALTSSALKRKEEEEAKEKKRREEQERRDREERRKRHNEERPRHKSEKRSRSRSRERRRKSRSRSRERRRHRSGSREGRRHRSRSRERRHRSRSEEGGRGG</sequence>
<feature type="compositionally biased region" description="Basic and acidic residues" evidence="1">
    <location>
        <begin position="359"/>
        <end position="392"/>
    </location>
</feature>
<dbReference type="Proteomes" id="UP001328107">
    <property type="component" value="Unassembled WGS sequence"/>
</dbReference>
<evidence type="ECO:0000313" key="2">
    <source>
        <dbReference type="EMBL" id="GMR31870.1"/>
    </source>
</evidence>
<dbReference type="CDD" id="cd00590">
    <property type="entry name" value="RRM_SF"/>
    <property type="match status" value="1"/>
</dbReference>
<dbReference type="EMBL" id="BTRK01000001">
    <property type="protein sequence ID" value="GMR31870.1"/>
    <property type="molecule type" value="Genomic_DNA"/>
</dbReference>
<feature type="compositionally biased region" description="Basic and acidic residues" evidence="1">
    <location>
        <begin position="1"/>
        <end position="30"/>
    </location>
</feature>
<gene>
    <name evidence="2" type="ORF">PMAYCL1PPCAC_02065</name>
</gene>
<dbReference type="AlphaFoldDB" id="A0AAN4Z602"/>
<feature type="compositionally biased region" description="Basic residues" evidence="1">
    <location>
        <begin position="393"/>
        <end position="442"/>
    </location>
</feature>
<dbReference type="SUPFAM" id="SSF54928">
    <property type="entry name" value="RNA-binding domain, RBD"/>
    <property type="match status" value="1"/>
</dbReference>
<organism evidence="2 3">
    <name type="scientific">Pristionchus mayeri</name>
    <dbReference type="NCBI Taxonomy" id="1317129"/>
    <lineage>
        <taxon>Eukaryota</taxon>
        <taxon>Metazoa</taxon>
        <taxon>Ecdysozoa</taxon>
        <taxon>Nematoda</taxon>
        <taxon>Chromadorea</taxon>
        <taxon>Rhabditida</taxon>
        <taxon>Rhabditina</taxon>
        <taxon>Diplogasteromorpha</taxon>
        <taxon>Diplogasteroidea</taxon>
        <taxon>Neodiplogasteridae</taxon>
        <taxon>Pristionchus</taxon>
    </lineage>
</organism>